<name>A0A9X2B2E4_9BACL</name>
<reference evidence="2" key="1">
    <citation type="submission" date="2022-04" db="EMBL/GenBank/DDBJ databases">
        <title>Paenibacillus mangrovi sp. nov., a novel endophytic bacterium isolated from bark of Kandelia candel.</title>
        <authorList>
            <person name="Tuo L."/>
        </authorList>
    </citation>
    <scope>NUCLEOTIDE SEQUENCE</scope>
    <source>
        <strain evidence="2">KQZ6P-2</strain>
    </source>
</reference>
<dbReference type="InterPro" id="IPR032322">
    <property type="entry name" value="DUF4850"/>
</dbReference>
<evidence type="ECO:0000313" key="3">
    <source>
        <dbReference type="Proteomes" id="UP001139347"/>
    </source>
</evidence>
<dbReference type="Pfam" id="PF16142">
    <property type="entry name" value="DUF4850"/>
    <property type="match status" value="1"/>
</dbReference>
<gene>
    <name evidence="2" type="ORF">MUG84_08860</name>
</gene>
<feature type="region of interest" description="Disordered" evidence="1">
    <location>
        <begin position="39"/>
        <end position="73"/>
    </location>
</feature>
<dbReference type="EMBL" id="JALIRP010000003">
    <property type="protein sequence ID" value="MCJ8011850.1"/>
    <property type="molecule type" value="Genomic_DNA"/>
</dbReference>
<proteinExistence type="predicted"/>
<accession>A0A9X2B2E4</accession>
<protein>
    <submittedName>
        <fullName evidence="2">DUF4850 domain-containing protein</fullName>
    </submittedName>
</protein>
<dbReference type="RefSeq" id="WP_244723896.1">
    <property type="nucleotide sequence ID" value="NZ_JALIRP010000003.1"/>
</dbReference>
<organism evidence="2 3">
    <name type="scientific">Paenibacillus mangrovi</name>
    <dbReference type="NCBI Taxonomy" id="2931978"/>
    <lineage>
        <taxon>Bacteria</taxon>
        <taxon>Bacillati</taxon>
        <taxon>Bacillota</taxon>
        <taxon>Bacilli</taxon>
        <taxon>Bacillales</taxon>
        <taxon>Paenibacillaceae</taxon>
        <taxon>Paenibacillus</taxon>
    </lineage>
</organism>
<evidence type="ECO:0000313" key="2">
    <source>
        <dbReference type="EMBL" id="MCJ8011850.1"/>
    </source>
</evidence>
<evidence type="ECO:0000256" key="1">
    <source>
        <dbReference type="SAM" id="MobiDB-lite"/>
    </source>
</evidence>
<dbReference type="Proteomes" id="UP001139347">
    <property type="component" value="Unassembled WGS sequence"/>
</dbReference>
<dbReference type="AlphaFoldDB" id="A0A9X2B2E4"/>
<keyword evidence="3" id="KW-1185">Reference proteome</keyword>
<comment type="caution">
    <text evidence="2">The sequence shown here is derived from an EMBL/GenBank/DDBJ whole genome shotgun (WGS) entry which is preliminary data.</text>
</comment>
<sequence length="295" mass="33331">MKRIGFWKQGRQKSRRYVLAVVAIVALLFATSLSAKMSADQQHEAGQQNQTEAPPRAGKPSDSEQGLNVDDPESVSKQSAVQCGVLKLEQSSQEGIRQLPLYCISGKFYSEYIPSNLPHKELPVLQDTFLPESDITRWGAYFLNESSNYGYLMLAPRHWEVTQADTGMDGSVKIEMQDPANQGIHMTYLDVGACMGCAIGEIGRLFPEKKQWTEERGFAGDTPVFKSRTLLNEHMALYKLQKDSETYETYGAAYQDIEQDNASFTMLEIEVPKEQEQVAQTMIDFYTRYPTIFAY</sequence>